<dbReference type="EMBL" id="JACMRX010000005">
    <property type="protein sequence ID" value="KAF7989860.1"/>
    <property type="molecule type" value="Genomic_DNA"/>
</dbReference>
<protein>
    <submittedName>
        <fullName evidence="1">Uncharacterized protein</fullName>
    </submittedName>
</protein>
<dbReference type="AlphaFoldDB" id="A0A834XQP7"/>
<evidence type="ECO:0000313" key="2">
    <source>
        <dbReference type="Proteomes" id="UP000639338"/>
    </source>
</evidence>
<sequence length="93" mass="11189">MDNSVTLFEENLRFVDLKIKKQFYNNEDNYYKLELSSSYNRSSRLITTNNGENNTHTMTICIKSKDEYDISYLRRAAYHVHDYYETQIEQLLS</sequence>
<keyword evidence="2" id="KW-1185">Reference proteome</keyword>
<gene>
    <name evidence="1" type="ORF">HCN44_008534</name>
</gene>
<proteinExistence type="predicted"/>
<organism evidence="1 2">
    <name type="scientific">Aphidius gifuensis</name>
    <name type="common">Parasitoid wasp</name>
    <dbReference type="NCBI Taxonomy" id="684658"/>
    <lineage>
        <taxon>Eukaryota</taxon>
        <taxon>Metazoa</taxon>
        <taxon>Ecdysozoa</taxon>
        <taxon>Arthropoda</taxon>
        <taxon>Hexapoda</taxon>
        <taxon>Insecta</taxon>
        <taxon>Pterygota</taxon>
        <taxon>Neoptera</taxon>
        <taxon>Endopterygota</taxon>
        <taxon>Hymenoptera</taxon>
        <taxon>Apocrita</taxon>
        <taxon>Ichneumonoidea</taxon>
        <taxon>Braconidae</taxon>
        <taxon>Aphidiinae</taxon>
        <taxon>Aphidius</taxon>
    </lineage>
</organism>
<name>A0A834XQP7_APHGI</name>
<comment type="caution">
    <text evidence="1">The sequence shown here is derived from an EMBL/GenBank/DDBJ whole genome shotgun (WGS) entry which is preliminary data.</text>
</comment>
<reference evidence="1 2" key="1">
    <citation type="submission" date="2020-08" db="EMBL/GenBank/DDBJ databases">
        <title>Aphidius gifuensis genome sequencing and assembly.</title>
        <authorList>
            <person name="Du Z."/>
        </authorList>
    </citation>
    <scope>NUCLEOTIDE SEQUENCE [LARGE SCALE GENOMIC DNA]</scope>
    <source>
        <strain evidence="1">YNYX2018</strain>
        <tissue evidence="1">Adults</tissue>
    </source>
</reference>
<dbReference type="Proteomes" id="UP000639338">
    <property type="component" value="Unassembled WGS sequence"/>
</dbReference>
<evidence type="ECO:0000313" key="1">
    <source>
        <dbReference type="EMBL" id="KAF7989860.1"/>
    </source>
</evidence>
<accession>A0A834XQP7</accession>